<evidence type="ECO:0000256" key="2">
    <source>
        <dbReference type="SAM" id="MobiDB-lite"/>
    </source>
</evidence>
<comment type="caution">
    <text evidence="3">The sequence shown here is derived from an EMBL/GenBank/DDBJ whole genome shotgun (WGS) entry which is preliminary data.</text>
</comment>
<evidence type="ECO:0000256" key="1">
    <source>
        <dbReference type="SAM" id="Coils"/>
    </source>
</evidence>
<accession>A0AB34Z3C0</accession>
<keyword evidence="3" id="KW-0269">Exonuclease</keyword>
<dbReference type="InterPro" id="IPR009618">
    <property type="entry name" value="Erp"/>
</dbReference>
<gene>
    <name evidence="3" type="ORF">HNP63_000987</name>
</gene>
<feature type="compositionally biased region" description="Basic and acidic residues" evidence="2">
    <location>
        <begin position="126"/>
        <end position="192"/>
    </location>
</feature>
<keyword evidence="3" id="KW-0540">Nuclease</keyword>
<keyword evidence="1" id="KW-0175">Coiled coil</keyword>
<proteinExistence type="predicted"/>
<feature type="coiled-coil region" evidence="1">
    <location>
        <begin position="257"/>
        <end position="324"/>
    </location>
</feature>
<feature type="compositionally biased region" description="Polar residues" evidence="2">
    <location>
        <begin position="113"/>
        <end position="124"/>
    </location>
</feature>
<keyword evidence="3" id="KW-0378">Hydrolase</keyword>
<organism evidence="3 4">
    <name type="scientific">Borreliella afzelii</name>
    <name type="common">Borrelia afzelii</name>
    <dbReference type="NCBI Taxonomy" id="29518"/>
    <lineage>
        <taxon>Bacteria</taxon>
        <taxon>Pseudomonadati</taxon>
        <taxon>Spirochaetota</taxon>
        <taxon>Spirochaetia</taxon>
        <taxon>Spirochaetales</taxon>
        <taxon>Borreliaceae</taxon>
        <taxon>Borreliella</taxon>
    </lineage>
</organism>
<dbReference type="GO" id="GO:0004527">
    <property type="term" value="F:exonuclease activity"/>
    <property type="evidence" value="ECO:0007669"/>
    <property type="project" value="UniProtKB-KW"/>
</dbReference>
<evidence type="ECO:0000313" key="4">
    <source>
        <dbReference type="Proteomes" id="UP000529652"/>
    </source>
</evidence>
<dbReference type="EMBL" id="JACHGM010000005">
    <property type="protein sequence ID" value="MBB5141566.1"/>
    <property type="molecule type" value="Genomic_DNA"/>
</dbReference>
<dbReference type="Proteomes" id="UP000529652">
    <property type="component" value="Unassembled WGS sequence"/>
</dbReference>
<evidence type="ECO:0000313" key="3">
    <source>
        <dbReference type="EMBL" id="MBB5141566.1"/>
    </source>
</evidence>
<feature type="region of interest" description="Disordered" evidence="2">
    <location>
        <begin position="23"/>
        <end position="192"/>
    </location>
</feature>
<protein>
    <submittedName>
        <fullName evidence="3">DNA repair exonuclease SbcCD ATPase subunit</fullName>
    </submittedName>
</protein>
<dbReference type="Pfam" id="PF06780">
    <property type="entry name" value="Erp_C"/>
    <property type="match status" value="1"/>
</dbReference>
<dbReference type="AlphaFoldDB" id="A0AB34Z3C0"/>
<name>A0AB34Z3C0_BORAF</name>
<dbReference type="PROSITE" id="PS51257">
    <property type="entry name" value="PROKAR_LIPOPROTEIN"/>
    <property type="match status" value="1"/>
</dbReference>
<dbReference type="RefSeq" id="WP_183227366.1">
    <property type="nucleotide sequence ID" value="NZ_JACHGM010000005.1"/>
</dbReference>
<sequence length="344" mass="39704">MKHNIIASIFVFLFLTSCNPDFSPNQKEKTSKETSTLTDLGKSKIPVSRSRKSAADLSGTDIATKITVEESVNNKRIGEPLTSIGEPIDMSTEERSRSIGSTNDIEAAELLESTKSQGTSSIKDAQSPKKTEQELAKTEEEQRKIKQRQEEEEKQRQKEEEEKQRQKEEEEKQRQKEEEEKQRQKEEEEKRAKDKIEILTKKIDEINRDIDAIKHKSLLLEDVKREIVAATEAIDKITGPIYDHFTDGSNAIYTVWYDDLDTDLKELLEKLRDTRSNLRAKLNVDNQRYTWGSNEPKLKENVKVVEIESDLDKLKSELKGVKEYLKNKSNFEKIKENIVNSVDE</sequence>
<reference evidence="3 4" key="1">
    <citation type="submission" date="2020-08" db="EMBL/GenBank/DDBJ databases">
        <title>Genomic Encyclopedia of Type Strains, Phase IV (KMG-IV): sequencing the most valuable type-strain genomes for metagenomic binning, comparative biology and taxonomic classification.</title>
        <authorList>
            <person name="Goeker M."/>
        </authorList>
    </citation>
    <scope>NUCLEOTIDE SEQUENCE [LARGE SCALE GENOMIC DNA]</scope>
    <source>
        <strain evidence="3 4">DSM 10508</strain>
    </source>
</reference>